<evidence type="ECO:0000313" key="2">
    <source>
        <dbReference type="EMBL" id="MDA2804246.1"/>
    </source>
</evidence>
<dbReference type="Proteomes" id="UP001165685">
    <property type="component" value="Unassembled WGS sequence"/>
</dbReference>
<dbReference type="EMBL" id="JAQFWP010000009">
    <property type="protein sequence ID" value="MDA2804246.1"/>
    <property type="molecule type" value="Genomic_DNA"/>
</dbReference>
<feature type="region of interest" description="Disordered" evidence="1">
    <location>
        <begin position="419"/>
        <end position="444"/>
    </location>
</feature>
<gene>
    <name evidence="2" type="ORF">O4U47_06950</name>
</gene>
<dbReference type="InterPro" id="IPR006059">
    <property type="entry name" value="SBP"/>
</dbReference>
<feature type="region of interest" description="Disordered" evidence="1">
    <location>
        <begin position="1"/>
        <end position="24"/>
    </location>
</feature>
<keyword evidence="3" id="KW-1185">Reference proteome</keyword>
<organism evidence="2 3">
    <name type="scientific">Nocardiopsis suaedae</name>
    <dbReference type="NCBI Taxonomy" id="3018444"/>
    <lineage>
        <taxon>Bacteria</taxon>
        <taxon>Bacillati</taxon>
        <taxon>Actinomycetota</taxon>
        <taxon>Actinomycetes</taxon>
        <taxon>Streptosporangiales</taxon>
        <taxon>Nocardiopsidaceae</taxon>
        <taxon>Nocardiopsis</taxon>
    </lineage>
</organism>
<dbReference type="Pfam" id="PF13416">
    <property type="entry name" value="SBP_bac_8"/>
    <property type="match status" value="1"/>
</dbReference>
<dbReference type="PANTHER" id="PTHR43649">
    <property type="entry name" value="ARABINOSE-BINDING PROTEIN-RELATED"/>
    <property type="match status" value="1"/>
</dbReference>
<sequence length="444" mass="46648">MFRPPLSDPSARTRAVPPRSVLPQGTRPRAVRALCAAGAALAVAAAGTACSPSGGGADDDVYTWWDPYPQHADDSDWERRVQECGTEAGVTIERTAYDTTALTNQALLAAQEGTAPDVILLDNPAVSTLADAGMLTTMGEFGLDTSDIDENLLAAGVVDGEAYGVPIGANTLSLYYNADILDEAGVDPESITDWASLTDALEQVSDEGHGGITFAGIGTEEGSFQFLPWFWGAGADLRDLDSPEAVEALELWQGWLDEGYAPESVIDNSQNTVWEEFLTGEFAFAENGTWQVDSAEGADFPVGVVPLPGRDGGAAPTPTGGEFITAPVQSDPGRYEVTTQIVECMTTPEGLVETATTFAYYIPPTQAGQEALLEEEPDLEPWVEAVRNARGRTGDGLGTGYPPISEALWGAVQETLSGTAGAEEALRDAQSEAQSEASSETDGG</sequence>
<feature type="compositionally biased region" description="Low complexity" evidence="1">
    <location>
        <begin position="431"/>
        <end position="444"/>
    </location>
</feature>
<protein>
    <submittedName>
        <fullName evidence="2">Extracellular solute-binding protein</fullName>
    </submittedName>
</protein>
<dbReference type="SUPFAM" id="SSF53850">
    <property type="entry name" value="Periplasmic binding protein-like II"/>
    <property type="match status" value="1"/>
</dbReference>
<name>A0ABT4TIQ0_9ACTN</name>
<comment type="caution">
    <text evidence="2">The sequence shown here is derived from an EMBL/GenBank/DDBJ whole genome shotgun (WGS) entry which is preliminary data.</text>
</comment>
<dbReference type="InterPro" id="IPR050490">
    <property type="entry name" value="Bact_solute-bd_prot1"/>
</dbReference>
<proteinExistence type="predicted"/>
<reference evidence="2" key="1">
    <citation type="submission" date="2023-01" db="EMBL/GenBank/DDBJ databases">
        <title>Draft genome sequence of Nocardiopsis sp. LSu2-4 isolated from halophytes.</title>
        <authorList>
            <person name="Duangmal K."/>
            <person name="Chantavorakit T."/>
        </authorList>
    </citation>
    <scope>NUCLEOTIDE SEQUENCE</scope>
    <source>
        <strain evidence="2">LSu2-4</strain>
    </source>
</reference>
<dbReference type="Gene3D" id="3.40.190.10">
    <property type="entry name" value="Periplasmic binding protein-like II"/>
    <property type="match status" value="1"/>
</dbReference>
<accession>A0ABT4TIQ0</accession>
<dbReference type="RefSeq" id="WP_270676772.1">
    <property type="nucleotide sequence ID" value="NZ_JAQFWP010000009.1"/>
</dbReference>
<dbReference type="PANTHER" id="PTHR43649:SF30">
    <property type="entry name" value="ABC TRANSPORTER SUBSTRATE-BINDING PROTEIN"/>
    <property type="match status" value="1"/>
</dbReference>
<evidence type="ECO:0000313" key="3">
    <source>
        <dbReference type="Proteomes" id="UP001165685"/>
    </source>
</evidence>
<evidence type="ECO:0000256" key="1">
    <source>
        <dbReference type="SAM" id="MobiDB-lite"/>
    </source>
</evidence>